<name>A0A484YY36_9ENTR</name>
<organism evidence="1 2">
    <name type="scientific">Enterobacter cancerogenus</name>
    <dbReference type="NCBI Taxonomy" id="69218"/>
    <lineage>
        <taxon>Bacteria</taxon>
        <taxon>Pseudomonadati</taxon>
        <taxon>Pseudomonadota</taxon>
        <taxon>Gammaproteobacteria</taxon>
        <taxon>Enterobacterales</taxon>
        <taxon>Enterobacteriaceae</taxon>
        <taxon>Enterobacter</taxon>
        <taxon>Enterobacter cloacae complex</taxon>
    </lineage>
</organism>
<accession>A0A484YY36</accession>
<proteinExistence type="predicted"/>
<evidence type="ECO:0000313" key="2">
    <source>
        <dbReference type="Proteomes" id="UP000351155"/>
    </source>
</evidence>
<dbReference type="AlphaFoldDB" id="A0A484YY36"/>
<reference evidence="1 2" key="1">
    <citation type="submission" date="2019-03" db="EMBL/GenBank/DDBJ databases">
        <authorList>
            <consortium name="Pathogen Informatics"/>
        </authorList>
    </citation>
    <scope>NUCLEOTIDE SEQUENCE [LARGE SCALE GENOMIC DNA]</scope>
    <source>
        <strain evidence="1 2">NCTC12126</strain>
    </source>
</reference>
<sequence length="33" mass="3671">MGVIALFRGDSFVPEWTGEPTWALCCILPCSDR</sequence>
<dbReference type="EMBL" id="CAADIW010000050">
    <property type="protein sequence ID" value="VFS41192.1"/>
    <property type="molecule type" value="Genomic_DNA"/>
</dbReference>
<protein>
    <submittedName>
        <fullName evidence="1">Uncharacterized protein</fullName>
    </submittedName>
</protein>
<evidence type="ECO:0000313" key="1">
    <source>
        <dbReference type="EMBL" id="VFS41192.1"/>
    </source>
</evidence>
<dbReference type="Proteomes" id="UP000351155">
    <property type="component" value="Unassembled WGS sequence"/>
</dbReference>
<gene>
    <name evidence="1" type="ORF">NCTC12126_04467</name>
</gene>